<reference evidence="1 2" key="1">
    <citation type="journal article" date="2022" name="Nat. Plants">
        <title>Genomes of leafy and leafless Platanthera orchids illuminate the evolution of mycoheterotrophy.</title>
        <authorList>
            <person name="Li M.H."/>
            <person name="Liu K.W."/>
            <person name="Li Z."/>
            <person name="Lu H.C."/>
            <person name="Ye Q.L."/>
            <person name="Zhang D."/>
            <person name="Wang J.Y."/>
            <person name="Li Y.F."/>
            <person name="Zhong Z.M."/>
            <person name="Liu X."/>
            <person name="Yu X."/>
            <person name="Liu D.K."/>
            <person name="Tu X.D."/>
            <person name="Liu B."/>
            <person name="Hao Y."/>
            <person name="Liao X.Y."/>
            <person name="Jiang Y.T."/>
            <person name="Sun W.H."/>
            <person name="Chen J."/>
            <person name="Chen Y.Q."/>
            <person name="Ai Y."/>
            <person name="Zhai J.W."/>
            <person name="Wu S.S."/>
            <person name="Zhou Z."/>
            <person name="Hsiao Y.Y."/>
            <person name="Wu W.L."/>
            <person name="Chen Y.Y."/>
            <person name="Lin Y.F."/>
            <person name="Hsu J.L."/>
            <person name="Li C.Y."/>
            <person name="Wang Z.W."/>
            <person name="Zhao X."/>
            <person name="Zhong W.Y."/>
            <person name="Ma X.K."/>
            <person name="Ma L."/>
            <person name="Huang J."/>
            <person name="Chen G.Z."/>
            <person name="Huang M.Z."/>
            <person name="Huang L."/>
            <person name="Peng D.H."/>
            <person name="Luo Y.B."/>
            <person name="Zou S.Q."/>
            <person name="Chen S.P."/>
            <person name="Lan S."/>
            <person name="Tsai W.C."/>
            <person name="Van de Peer Y."/>
            <person name="Liu Z.J."/>
        </authorList>
    </citation>
    <scope>NUCLEOTIDE SEQUENCE [LARGE SCALE GENOMIC DNA]</scope>
    <source>
        <strain evidence="1">Lor287</strain>
    </source>
</reference>
<evidence type="ECO:0000313" key="2">
    <source>
        <dbReference type="Proteomes" id="UP001418222"/>
    </source>
</evidence>
<dbReference type="Pfam" id="PF14299">
    <property type="entry name" value="PP2"/>
    <property type="match status" value="1"/>
</dbReference>
<comment type="caution">
    <text evidence="1">The sequence shown here is derived from an EMBL/GenBank/DDBJ whole genome shotgun (WGS) entry which is preliminary data.</text>
</comment>
<gene>
    <name evidence="1" type="primary">PP2B2</name>
    <name evidence="1" type="ORF">KSP39_PZI003160</name>
</gene>
<name>A0AAP0BWQ7_9ASPA</name>
<dbReference type="InterPro" id="IPR052147">
    <property type="entry name" value="PP2-like/Lectin"/>
</dbReference>
<organism evidence="1 2">
    <name type="scientific">Platanthera zijinensis</name>
    <dbReference type="NCBI Taxonomy" id="2320716"/>
    <lineage>
        <taxon>Eukaryota</taxon>
        <taxon>Viridiplantae</taxon>
        <taxon>Streptophyta</taxon>
        <taxon>Embryophyta</taxon>
        <taxon>Tracheophyta</taxon>
        <taxon>Spermatophyta</taxon>
        <taxon>Magnoliopsida</taxon>
        <taxon>Liliopsida</taxon>
        <taxon>Asparagales</taxon>
        <taxon>Orchidaceae</taxon>
        <taxon>Orchidoideae</taxon>
        <taxon>Orchideae</taxon>
        <taxon>Orchidinae</taxon>
        <taxon>Platanthera</taxon>
    </lineage>
</organism>
<protein>
    <submittedName>
        <fullName evidence="1">F-box protein PP2-B2</fullName>
    </submittedName>
</protein>
<dbReference type="PANTHER" id="PTHR48478:SF1">
    <property type="entry name" value="LECTIN-LIKE"/>
    <property type="match status" value="1"/>
</dbReference>
<proteinExistence type="predicted"/>
<dbReference type="AlphaFoldDB" id="A0AAP0BWQ7"/>
<dbReference type="EMBL" id="JBBWWQ010000003">
    <property type="protein sequence ID" value="KAK8952493.1"/>
    <property type="molecule type" value="Genomic_DNA"/>
</dbReference>
<keyword evidence="2" id="KW-1185">Reference proteome</keyword>
<dbReference type="InterPro" id="IPR025886">
    <property type="entry name" value="PP2-like"/>
</dbReference>
<dbReference type="Proteomes" id="UP001418222">
    <property type="component" value="Unassembled WGS sequence"/>
</dbReference>
<accession>A0AAP0BWQ7</accession>
<evidence type="ECO:0000313" key="1">
    <source>
        <dbReference type="EMBL" id="KAK8952493.1"/>
    </source>
</evidence>
<sequence>MSKFMWTDDVIRSAMQTVGVVRFVLQRSGESSNKQELAKQLVMNSHHWPGDQSVEYIKRENGGIHISAKALRIVWGNDSRFWQWTKIEDSCFEIGAELIQVNWLEVNGALDLQKFPLDPLKAYEIVYVVKFMADAFGWHAPPITFEVCSAWDGKKSRRAETLEHYYLKEEKKKSWIEIHGGEFSLPSAASNYNKIEFGMNEVKTEWWKGGIVLEGVKITPKHTPLRIA</sequence>
<dbReference type="PANTHER" id="PTHR48478">
    <property type="entry name" value="LECTIN-LIKE"/>
    <property type="match status" value="1"/>
</dbReference>
<dbReference type="GO" id="GO:0030246">
    <property type="term" value="F:carbohydrate binding"/>
    <property type="evidence" value="ECO:0007669"/>
    <property type="project" value="InterPro"/>
</dbReference>